<evidence type="ECO:0000256" key="5">
    <source>
        <dbReference type="SAM" id="Phobius"/>
    </source>
</evidence>
<protein>
    <submittedName>
        <fullName evidence="6">FAR-17a/AIG1-like protein</fullName>
    </submittedName>
</protein>
<feature type="transmembrane region" description="Helical" evidence="5">
    <location>
        <begin position="58"/>
        <end position="79"/>
    </location>
</feature>
<keyword evidence="3 5" id="KW-1133">Transmembrane helix</keyword>
<evidence type="ECO:0000313" key="7">
    <source>
        <dbReference type="Proteomes" id="UP000799767"/>
    </source>
</evidence>
<dbReference type="GO" id="GO:0016020">
    <property type="term" value="C:membrane"/>
    <property type="evidence" value="ECO:0007669"/>
    <property type="project" value="InterPro"/>
</dbReference>
<dbReference type="EMBL" id="MU001639">
    <property type="protein sequence ID" value="KAF2480817.1"/>
    <property type="molecule type" value="Genomic_DNA"/>
</dbReference>
<dbReference type="GeneID" id="54475418"/>
<evidence type="ECO:0000256" key="4">
    <source>
        <dbReference type="ARBA" id="ARBA00023136"/>
    </source>
</evidence>
<reference evidence="6" key="1">
    <citation type="journal article" date="2020" name="Stud. Mycol.">
        <title>101 Dothideomycetes genomes: a test case for predicting lifestyles and emergence of pathogens.</title>
        <authorList>
            <person name="Haridas S."/>
            <person name="Albert R."/>
            <person name="Binder M."/>
            <person name="Bloem J."/>
            <person name="Labutti K."/>
            <person name="Salamov A."/>
            <person name="Andreopoulos B."/>
            <person name="Baker S."/>
            <person name="Barry K."/>
            <person name="Bills G."/>
            <person name="Bluhm B."/>
            <person name="Cannon C."/>
            <person name="Castanera R."/>
            <person name="Culley D."/>
            <person name="Daum C."/>
            <person name="Ezra D."/>
            <person name="Gonzalez J."/>
            <person name="Henrissat B."/>
            <person name="Kuo A."/>
            <person name="Liang C."/>
            <person name="Lipzen A."/>
            <person name="Lutzoni F."/>
            <person name="Magnuson J."/>
            <person name="Mondo S."/>
            <person name="Nolan M."/>
            <person name="Ohm R."/>
            <person name="Pangilinan J."/>
            <person name="Park H.-J."/>
            <person name="Ramirez L."/>
            <person name="Alfaro M."/>
            <person name="Sun H."/>
            <person name="Tritt A."/>
            <person name="Yoshinaga Y."/>
            <person name="Zwiers L.-H."/>
            <person name="Turgeon B."/>
            <person name="Goodwin S."/>
            <person name="Spatafora J."/>
            <person name="Crous P."/>
            <person name="Grigoriev I."/>
        </authorList>
    </citation>
    <scope>NUCLEOTIDE SEQUENCE</scope>
    <source>
        <strain evidence="6">CBS 113389</strain>
    </source>
</reference>
<evidence type="ECO:0000313" key="6">
    <source>
        <dbReference type="EMBL" id="KAF2480817.1"/>
    </source>
</evidence>
<feature type="transmembrane region" description="Helical" evidence="5">
    <location>
        <begin position="21"/>
        <end position="38"/>
    </location>
</feature>
<dbReference type="GO" id="GO:0012505">
    <property type="term" value="C:endomembrane system"/>
    <property type="evidence" value="ECO:0007669"/>
    <property type="project" value="UniProtKB-SubCell"/>
</dbReference>
<gene>
    <name evidence="6" type="ORF">BDY17DRAFT_302444</name>
</gene>
<comment type="subcellular location">
    <subcellularLocation>
        <location evidence="1">Endomembrane system</location>
        <topology evidence="1">Multi-pass membrane protein</topology>
    </subcellularLocation>
</comment>
<evidence type="ECO:0000256" key="3">
    <source>
        <dbReference type="ARBA" id="ARBA00022989"/>
    </source>
</evidence>
<dbReference type="OrthoDB" id="1898221at2759"/>
<dbReference type="InterPro" id="IPR006838">
    <property type="entry name" value="ADTRP_AIG1"/>
</dbReference>
<proteinExistence type="predicted"/>
<dbReference type="RefSeq" id="XP_033587387.1">
    <property type="nucleotide sequence ID" value="XM_033734416.1"/>
</dbReference>
<dbReference type="Proteomes" id="UP000799767">
    <property type="component" value="Unassembled WGS sequence"/>
</dbReference>
<dbReference type="AlphaFoldDB" id="A0A6A6PNH6"/>
<accession>A0A6A6PNH6</accession>
<dbReference type="PANTHER" id="PTHR10989:SF16">
    <property type="entry name" value="AT02829P-RELATED"/>
    <property type="match status" value="1"/>
</dbReference>
<keyword evidence="4 5" id="KW-0472">Membrane</keyword>
<name>A0A6A6PNH6_9PEZI</name>
<dbReference type="Pfam" id="PF04750">
    <property type="entry name" value="Far-17a_AIG1"/>
    <property type="match status" value="1"/>
</dbReference>
<keyword evidence="2 5" id="KW-0812">Transmembrane</keyword>
<feature type="transmembrane region" description="Helical" evidence="5">
    <location>
        <begin position="91"/>
        <end position="110"/>
    </location>
</feature>
<keyword evidence="7" id="KW-1185">Reference proteome</keyword>
<feature type="transmembrane region" description="Helical" evidence="5">
    <location>
        <begin position="199"/>
        <end position="223"/>
    </location>
</feature>
<evidence type="ECO:0000256" key="2">
    <source>
        <dbReference type="ARBA" id="ARBA00022692"/>
    </source>
</evidence>
<feature type="transmembrane region" description="Helical" evidence="5">
    <location>
        <begin position="156"/>
        <end position="175"/>
    </location>
</feature>
<feature type="transmembrane region" description="Helical" evidence="5">
    <location>
        <begin position="132"/>
        <end position="149"/>
    </location>
</feature>
<dbReference type="PANTHER" id="PTHR10989">
    <property type="entry name" value="ANDROGEN-INDUCED PROTEIN 1-RELATED"/>
    <property type="match status" value="1"/>
</dbReference>
<organism evidence="6 7">
    <name type="scientific">Neohortaea acidophila</name>
    <dbReference type="NCBI Taxonomy" id="245834"/>
    <lineage>
        <taxon>Eukaryota</taxon>
        <taxon>Fungi</taxon>
        <taxon>Dikarya</taxon>
        <taxon>Ascomycota</taxon>
        <taxon>Pezizomycotina</taxon>
        <taxon>Dothideomycetes</taxon>
        <taxon>Dothideomycetidae</taxon>
        <taxon>Mycosphaerellales</taxon>
        <taxon>Teratosphaeriaceae</taxon>
        <taxon>Neohortaea</taxon>
    </lineage>
</organism>
<sequence length="247" mass="27137">MATAGLVRRHPLQRLPAPSRGASAILHSLGLASFAYSFSWLVRNPNPVNDSYGWHMQYLTIIGLSLAAATFTVALLADITDSHTLFKIKNALAVASAPMECLISLLYWTLRAIDESLVLPDWAEPLPLHTDFSFHAIPALALVIDILFFSPPYTIAVLPALALSGCIAFGYWVWIERCYQFNQFYPYPLFEILSTPQRVGLFASSALLMTGVTMLLISLYGLLNGRDTIISNGGATRKMRSGNVKGE</sequence>
<evidence type="ECO:0000256" key="1">
    <source>
        <dbReference type="ARBA" id="ARBA00004127"/>
    </source>
</evidence>